<dbReference type="InterPro" id="IPR008927">
    <property type="entry name" value="6-PGluconate_DH-like_C_sf"/>
</dbReference>
<dbReference type="SUPFAM" id="SSF52413">
    <property type="entry name" value="UDP-glucose/GDP-mannose dehydrogenase C-terminal domain"/>
    <property type="match status" value="1"/>
</dbReference>
<reference evidence="4" key="1">
    <citation type="submission" date="2020-05" db="EMBL/GenBank/DDBJ databases">
        <authorList>
            <person name="Chiriac C."/>
            <person name="Salcher M."/>
            <person name="Ghai R."/>
            <person name="Kavagutti S V."/>
        </authorList>
    </citation>
    <scope>NUCLEOTIDE SEQUENCE</scope>
</reference>
<dbReference type="SMART" id="SM00984">
    <property type="entry name" value="UDPG_MGDP_dh_C"/>
    <property type="match status" value="1"/>
</dbReference>
<proteinExistence type="predicted"/>
<dbReference type="InterPro" id="IPR001732">
    <property type="entry name" value="UDP-Glc/GDP-Man_DH_N"/>
</dbReference>
<evidence type="ECO:0000313" key="4">
    <source>
        <dbReference type="EMBL" id="CAB4935600.1"/>
    </source>
</evidence>
<dbReference type="InterPro" id="IPR017476">
    <property type="entry name" value="UDP-Glc/GDP-Man"/>
</dbReference>
<dbReference type="EMBL" id="CAFBMK010000197">
    <property type="protein sequence ID" value="CAB4935600.1"/>
    <property type="molecule type" value="Genomic_DNA"/>
</dbReference>
<gene>
    <name evidence="4" type="ORF">UFOPK3564_02627</name>
</gene>
<evidence type="ECO:0000259" key="3">
    <source>
        <dbReference type="SMART" id="SM00984"/>
    </source>
</evidence>
<dbReference type="Pfam" id="PF03720">
    <property type="entry name" value="UDPG_MGDP_dh_C"/>
    <property type="match status" value="1"/>
</dbReference>
<name>A0A6J7IXY3_9ZZZZ</name>
<accession>A0A6J7IXY3</accession>
<dbReference type="PANTHER" id="PTHR43491:SF1">
    <property type="entry name" value="UDP-N-ACETYL-D-MANNOSAMINE DEHYDROGENASE"/>
    <property type="match status" value="1"/>
</dbReference>
<sequence>MKRPTRVPGGGILHRAAQANRISRCAGSSWTNGFSTAVAAPPANDRTLSPVHVGVVGLGYVGLPLAVAFAEAGLRVTGLDTDPARVAGIASGRSHVGDIPDDRLGATSARFVATTRPSDLAVADAILICVPTPLTPEREPDLGPLLAAGRVVAGQLRAGQLVVLESTTYPGTTRDQLLPLFEAGGLRVGTDVHLAYSPERVDPGRTDHTLRSTPKVVGGVTAGCAEAARELYARVCDEVVVVSSPEAAELAKLLENVFRSVNIALVNELALLCDRMGIDVWEVVDAAATKPYGFMRFDPGPGMGGHCIPVDPFYLSWRARSFDMTTEFVELAGKVNQQMPHHVVERVQRSLNDVGLAVRGARIALLGVAYKAGTSDTRESPALKIIRLLRELGADLRYHDPLVPTVEGLESSAFPAVLDEIDLAVLVTAQPGIDVDVTIARAPRLLDLRGVTRGHDADHVERL</sequence>
<dbReference type="AlphaFoldDB" id="A0A6J7IXY3"/>
<dbReference type="GO" id="GO:0016628">
    <property type="term" value="F:oxidoreductase activity, acting on the CH-CH group of donors, NAD or NADP as acceptor"/>
    <property type="evidence" value="ECO:0007669"/>
    <property type="project" value="InterPro"/>
</dbReference>
<dbReference type="Gene3D" id="3.40.50.720">
    <property type="entry name" value="NAD(P)-binding Rossmann-like Domain"/>
    <property type="match status" value="2"/>
</dbReference>
<organism evidence="4">
    <name type="scientific">freshwater metagenome</name>
    <dbReference type="NCBI Taxonomy" id="449393"/>
    <lineage>
        <taxon>unclassified sequences</taxon>
        <taxon>metagenomes</taxon>
        <taxon>ecological metagenomes</taxon>
    </lineage>
</organism>
<dbReference type="InterPro" id="IPR014027">
    <property type="entry name" value="UDP-Glc/GDP-Man_DH_C"/>
</dbReference>
<dbReference type="InterPro" id="IPR028359">
    <property type="entry name" value="UDP_ManNAc/GlcNAc_DH"/>
</dbReference>
<evidence type="ECO:0000256" key="1">
    <source>
        <dbReference type="ARBA" id="ARBA00023002"/>
    </source>
</evidence>
<dbReference type="SUPFAM" id="SSF51735">
    <property type="entry name" value="NAD(P)-binding Rossmann-fold domains"/>
    <property type="match status" value="1"/>
</dbReference>
<keyword evidence="1" id="KW-0560">Oxidoreductase</keyword>
<dbReference type="SUPFAM" id="SSF48179">
    <property type="entry name" value="6-phosphogluconate dehydrogenase C-terminal domain-like"/>
    <property type="match status" value="1"/>
</dbReference>
<dbReference type="Pfam" id="PF03721">
    <property type="entry name" value="UDPG_MGDP_dh_N"/>
    <property type="match status" value="1"/>
</dbReference>
<dbReference type="InterPro" id="IPR036220">
    <property type="entry name" value="UDP-Glc/GDP-Man_DH_C_sf"/>
</dbReference>
<dbReference type="InterPro" id="IPR014026">
    <property type="entry name" value="UDP-Glc/GDP-Man_DH_dimer"/>
</dbReference>
<dbReference type="PIRSF" id="PIRSF500136">
    <property type="entry name" value="UDP_ManNAc_DH"/>
    <property type="match status" value="1"/>
</dbReference>
<dbReference type="InterPro" id="IPR036291">
    <property type="entry name" value="NAD(P)-bd_dom_sf"/>
</dbReference>
<dbReference type="GO" id="GO:0016616">
    <property type="term" value="F:oxidoreductase activity, acting on the CH-OH group of donors, NAD or NADP as acceptor"/>
    <property type="evidence" value="ECO:0007669"/>
    <property type="project" value="InterPro"/>
</dbReference>
<dbReference type="NCBIfam" id="TIGR03026">
    <property type="entry name" value="NDP-sugDHase"/>
    <property type="match status" value="1"/>
</dbReference>
<dbReference type="GO" id="GO:0051287">
    <property type="term" value="F:NAD binding"/>
    <property type="evidence" value="ECO:0007669"/>
    <property type="project" value="InterPro"/>
</dbReference>
<keyword evidence="2" id="KW-0520">NAD</keyword>
<evidence type="ECO:0000256" key="2">
    <source>
        <dbReference type="ARBA" id="ARBA00023027"/>
    </source>
</evidence>
<dbReference type="Pfam" id="PF00984">
    <property type="entry name" value="UDPG_MGDP_dh"/>
    <property type="match status" value="1"/>
</dbReference>
<dbReference type="PANTHER" id="PTHR43491">
    <property type="entry name" value="UDP-N-ACETYL-D-MANNOSAMINE DEHYDROGENASE"/>
    <property type="match status" value="1"/>
</dbReference>
<protein>
    <submittedName>
        <fullName evidence="4">Unannotated protein</fullName>
    </submittedName>
</protein>
<dbReference type="GO" id="GO:0000271">
    <property type="term" value="P:polysaccharide biosynthetic process"/>
    <property type="evidence" value="ECO:0007669"/>
    <property type="project" value="InterPro"/>
</dbReference>
<dbReference type="PIRSF" id="PIRSF000124">
    <property type="entry name" value="UDPglc_GDPman_dh"/>
    <property type="match status" value="1"/>
</dbReference>
<feature type="domain" description="UDP-glucose/GDP-mannose dehydrogenase C-terminal" evidence="3">
    <location>
        <begin position="364"/>
        <end position="454"/>
    </location>
</feature>